<evidence type="ECO:0000313" key="3">
    <source>
        <dbReference type="Proteomes" id="UP000198324"/>
    </source>
</evidence>
<sequence length="95" mass="10123">MKPTDKVEYPQGASCTIGKGAASQEADLGIGARIYGKEGCPHTSRARAALPRARFVDVLADPASLEEMLRLSGGVRRVPVIVRKDGVEIGFRRGS</sequence>
<dbReference type="EMBL" id="FZOC01000001">
    <property type="protein sequence ID" value="SNR66536.1"/>
    <property type="molecule type" value="Genomic_DNA"/>
</dbReference>
<dbReference type="SUPFAM" id="SSF52833">
    <property type="entry name" value="Thioredoxin-like"/>
    <property type="match status" value="1"/>
</dbReference>
<gene>
    <name evidence="2" type="ORF">SAMN04488503_0720</name>
</gene>
<proteinExistence type="predicted"/>
<name>A0A238Y5J2_9BACT</name>
<keyword evidence="3" id="KW-1185">Reference proteome</keyword>
<dbReference type="NCBIfam" id="NF041114">
    <property type="entry name" value="gluta_UXX_star_1"/>
    <property type="match status" value="1"/>
</dbReference>
<organism evidence="2 3">
    <name type="scientific">Humidesulfovibrio mexicanus</name>
    <dbReference type="NCBI Taxonomy" id="147047"/>
    <lineage>
        <taxon>Bacteria</taxon>
        <taxon>Pseudomonadati</taxon>
        <taxon>Thermodesulfobacteriota</taxon>
        <taxon>Desulfovibrionia</taxon>
        <taxon>Desulfovibrionales</taxon>
        <taxon>Desulfovibrionaceae</taxon>
        <taxon>Humidesulfovibrio</taxon>
    </lineage>
</organism>
<evidence type="ECO:0000259" key="1">
    <source>
        <dbReference type="Pfam" id="PF00462"/>
    </source>
</evidence>
<reference evidence="2 3" key="1">
    <citation type="submission" date="2017-06" db="EMBL/GenBank/DDBJ databases">
        <authorList>
            <person name="Kim H.J."/>
            <person name="Triplett B.A."/>
        </authorList>
    </citation>
    <scope>NUCLEOTIDE SEQUENCE [LARGE SCALE GENOMIC DNA]</scope>
    <source>
        <strain evidence="2 3">DSM 13116</strain>
    </source>
</reference>
<dbReference type="Proteomes" id="UP000198324">
    <property type="component" value="Unassembled WGS sequence"/>
</dbReference>
<dbReference type="InterPro" id="IPR036249">
    <property type="entry name" value="Thioredoxin-like_sf"/>
</dbReference>
<feature type="domain" description="Glutaredoxin" evidence="1">
    <location>
        <begin position="34"/>
        <end position="82"/>
    </location>
</feature>
<dbReference type="Pfam" id="PF00462">
    <property type="entry name" value="Glutaredoxin"/>
    <property type="match status" value="1"/>
</dbReference>
<dbReference type="InterPro" id="IPR002109">
    <property type="entry name" value="Glutaredoxin"/>
</dbReference>
<dbReference type="Gene3D" id="3.40.30.10">
    <property type="entry name" value="Glutaredoxin"/>
    <property type="match status" value="1"/>
</dbReference>
<dbReference type="AlphaFoldDB" id="A0A238Y5J2"/>
<protein>
    <submittedName>
        <fullName evidence="2">Glutaredoxin</fullName>
    </submittedName>
</protein>
<dbReference type="OrthoDB" id="9813980at2"/>
<accession>A0A238Y5J2</accession>
<evidence type="ECO:0000313" key="2">
    <source>
        <dbReference type="EMBL" id="SNR66536.1"/>
    </source>
</evidence>